<dbReference type="PROSITE" id="PS51898">
    <property type="entry name" value="TYR_RECOMBINASE"/>
    <property type="match status" value="1"/>
</dbReference>
<keyword evidence="2" id="KW-0229">DNA integration</keyword>
<evidence type="ECO:0000313" key="9">
    <source>
        <dbReference type="Proteomes" id="UP000192277"/>
    </source>
</evidence>
<dbReference type="InterPro" id="IPR013762">
    <property type="entry name" value="Integrase-like_cat_sf"/>
</dbReference>
<evidence type="ECO:0000259" key="6">
    <source>
        <dbReference type="PROSITE" id="PS51898"/>
    </source>
</evidence>
<keyword evidence="9" id="KW-1185">Reference proteome</keyword>
<comment type="caution">
    <text evidence="8">The sequence shown here is derived from an EMBL/GenBank/DDBJ whole genome shotgun (WGS) entry which is preliminary data.</text>
</comment>
<dbReference type="EMBL" id="LWBO01000014">
    <property type="protein sequence ID" value="OQP46429.1"/>
    <property type="molecule type" value="Genomic_DNA"/>
</dbReference>
<feature type="domain" description="Tyr recombinase" evidence="6">
    <location>
        <begin position="201"/>
        <end position="381"/>
    </location>
</feature>
<dbReference type="PANTHER" id="PTHR30629">
    <property type="entry name" value="PROPHAGE INTEGRASE"/>
    <property type="match status" value="1"/>
</dbReference>
<organism evidence="8 9">
    <name type="scientific">Niastella koreensis</name>
    <dbReference type="NCBI Taxonomy" id="354356"/>
    <lineage>
        <taxon>Bacteria</taxon>
        <taxon>Pseudomonadati</taxon>
        <taxon>Bacteroidota</taxon>
        <taxon>Chitinophagia</taxon>
        <taxon>Chitinophagales</taxon>
        <taxon>Chitinophagaceae</taxon>
        <taxon>Niastella</taxon>
    </lineage>
</organism>
<dbReference type="Gene3D" id="3.30.160.390">
    <property type="entry name" value="Integrase, DNA-binding domain"/>
    <property type="match status" value="1"/>
</dbReference>
<evidence type="ECO:0000256" key="4">
    <source>
        <dbReference type="ARBA" id="ARBA00023172"/>
    </source>
</evidence>
<dbReference type="CDD" id="cd00801">
    <property type="entry name" value="INT_P4_C"/>
    <property type="match status" value="1"/>
</dbReference>
<evidence type="ECO:0000256" key="2">
    <source>
        <dbReference type="ARBA" id="ARBA00022908"/>
    </source>
</evidence>
<name>A0ABX3NY86_9BACT</name>
<dbReference type="InterPro" id="IPR011010">
    <property type="entry name" value="DNA_brk_join_enz"/>
</dbReference>
<dbReference type="Pfam" id="PF13356">
    <property type="entry name" value="Arm-DNA-bind_3"/>
    <property type="match status" value="1"/>
</dbReference>
<keyword evidence="3 5" id="KW-0238">DNA-binding</keyword>
<gene>
    <name evidence="8" type="ORF">A4D02_30785</name>
</gene>
<dbReference type="Proteomes" id="UP000192277">
    <property type="component" value="Unassembled WGS sequence"/>
</dbReference>
<sequence length="403" mass="47068">MSLSDMQCRAAKPQTKPYKLFDSDGLYLEVLPSGVKSWRLKYSIHEKEKRMALGIYPNVPLIEARQKKTEAKALVEQGLDPILVRIEQKQIAALAQADTFEKMALEWYEKQIDNWKSSYAEKMKHYLERYIFHKIGGFPLHAIKPLMMLNCLQEIEKTNPDMSRRLKGACSQIFKYAIATGRGENDPTYGLEVAFKKFKKGHYASITVDEFPDFIVKLYDYRDRINRKTFLALRLMLLTFVRTQELIHAKKTEFDLINKKWVIPGERMKRGLPHIVPLSRQAVEIVKELITLSGYREYLLPGYFKPREPMCNHTLLMAIKRMGYKGRMTGHGFRSLALGILKEKLHYSHDVADRQLAHVPKSSVDRAYDRAQFLPQRIEMMQNYADYIDKTYLEELARQMSKT</sequence>
<dbReference type="InterPro" id="IPR050808">
    <property type="entry name" value="Phage_Integrase"/>
</dbReference>
<protein>
    <submittedName>
        <fullName evidence="8">Integrase</fullName>
    </submittedName>
</protein>
<evidence type="ECO:0000256" key="1">
    <source>
        <dbReference type="ARBA" id="ARBA00008857"/>
    </source>
</evidence>
<dbReference type="RefSeq" id="WP_014222263.1">
    <property type="nucleotide sequence ID" value="NZ_LWBO01000014.1"/>
</dbReference>
<comment type="similarity">
    <text evidence="1">Belongs to the 'phage' integrase family.</text>
</comment>
<dbReference type="Gene3D" id="1.10.443.10">
    <property type="entry name" value="Intergrase catalytic core"/>
    <property type="match status" value="1"/>
</dbReference>
<dbReference type="PROSITE" id="PS51900">
    <property type="entry name" value="CB"/>
    <property type="match status" value="1"/>
</dbReference>
<dbReference type="PANTHER" id="PTHR30629:SF2">
    <property type="entry name" value="PROPHAGE INTEGRASE INTS-RELATED"/>
    <property type="match status" value="1"/>
</dbReference>
<dbReference type="InterPro" id="IPR044068">
    <property type="entry name" value="CB"/>
</dbReference>
<dbReference type="InterPro" id="IPR025166">
    <property type="entry name" value="Integrase_DNA_bind_dom"/>
</dbReference>
<reference evidence="8 9" key="1">
    <citation type="submission" date="2016-04" db="EMBL/GenBank/DDBJ databases">
        <authorList>
            <person name="Chen L."/>
            <person name="Zhuang W."/>
            <person name="Wang G."/>
        </authorList>
    </citation>
    <scope>NUCLEOTIDE SEQUENCE [LARGE SCALE GENOMIC DNA]</scope>
    <source>
        <strain evidence="9">GR20</strain>
    </source>
</reference>
<evidence type="ECO:0000259" key="7">
    <source>
        <dbReference type="PROSITE" id="PS51900"/>
    </source>
</evidence>
<proteinExistence type="inferred from homology"/>
<evidence type="ECO:0000313" key="8">
    <source>
        <dbReference type="EMBL" id="OQP46429.1"/>
    </source>
</evidence>
<dbReference type="InterPro" id="IPR053876">
    <property type="entry name" value="Phage_int_M"/>
</dbReference>
<dbReference type="Gene3D" id="1.10.150.130">
    <property type="match status" value="1"/>
</dbReference>
<dbReference type="InterPro" id="IPR010998">
    <property type="entry name" value="Integrase_recombinase_N"/>
</dbReference>
<accession>A0ABX3NY86</accession>
<dbReference type="InterPro" id="IPR038488">
    <property type="entry name" value="Integrase_DNA-bd_sf"/>
</dbReference>
<dbReference type="SUPFAM" id="SSF56349">
    <property type="entry name" value="DNA breaking-rejoining enzymes"/>
    <property type="match status" value="1"/>
</dbReference>
<feature type="domain" description="Core-binding (CB)" evidence="7">
    <location>
        <begin position="98"/>
        <end position="178"/>
    </location>
</feature>
<evidence type="ECO:0000256" key="5">
    <source>
        <dbReference type="PROSITE-ProRule" id="PRU01248"/>
    </source>
</evidence>
<evidence type="ECO:0000256" key="3">
    <source>
        <dbReference type="ARBA" id="ARBA00023125"/>
    </source>
</evidence>
<keyword evidence="4" id="KW-0233">DNA recombination</keyword>
<dbReference type="Pfam" id="PF00589">
    <property type="entry name" value="Phage_integrase"/>
    <property type="match status" value="1"/>
</dbReference>
<dbReference type="InterPro" id="IPR002104">
    <property type="entry name" value="Integrase_catalytic"/>
</dbReference>
<dbReference type="Pfam" id="PF22022">
    <property type="entry name" value="Phage_int_M"/>
    <property type="match status" value="1"/>
</dbReference>